<sequence>MDHPRLADIPDPNFSTYALPPLPPTLPLPPLPPITDPYLRRLAFTHASIHNLPRRSHDLGTNEVVEDYEKMEHVGDALLGSVVTVLLHDLYPGLREGPATMLKGYLVSNATLAQISDRYHIPAQIVAAPSALHVTRAQQKTKASMFEAYIASLYYSFLGVRGSFGPPSEEGPAAASDYVLRERDQGEEDDDIDEAMSSDADDGWLGEDGSDRSTKDEGELGSRSDSSEPDNGPLSSEEDGEQEDEAAKTTTTADMAIRPVQPQNSGAQEVSMPSRTSTASFKSAKSHLEPNDKAQVADHSTHPTHHPPQTSEGGRTHDIQSSHANPPARPTRGQAYDHIDSFLRTLFAPLARWALQCMRDEQSRLFAQRDQADGMNEEDGKAAGYLGALNIHVAQAFGGQPVYTFEGLQERLWRARCVVVDDKGEEYTGDGIRSTKKAAQTIAAYKVCVQLGLVE</sequence>
<feature type="compositionally biased region" description="Basic and acidic residues" evidence="1">
    <location>
        <begin position="286"/>
        <end position="301"/>
    </location>
</feature>
<accession>A0A427YIT6</accession>
<organism evidence="3 4">
    <name type="scientific">Saitozyma podzolica</name>
    <dbReference type="NCBI Taxonomy" id="1890683"/>
    <lineage>
        <taxon>Eukaryota</taxon>
        <taxon>Fungi</taxon>
        <taxon>Dikarya</taxon>
        <taxon>Basidiomycota</taxon>
        <taxon>Agaricomycotina</taxon>
        <taxon>Tremellomycetes</taxon>
        <taxon>Tremellales</taxon>
        <taxon>Trimorphomycetaceae</taxon>
        <taxon>Saitozyma</taxon>
    </lineage>
</organism>
<dbReference type="CDD" id="cd00593">
    <property type="entry name" value="RIBOc"/>
    <property type="match status" value="1"/>
</dbReference>
<dbReference type="SUPFAM" id="SSF54768">
    <property type="entry name" value="dsRNA-binding domain-like"/>
    <property type="match status" value="1"/>
</dbReference>
<dbReference type="InterPro" id="IPR036389">
    <property type="entry name" value="RNase_III_sf"/>
</dbReference>
<evidence type="ECO:0000313" key="4">
    <source>
        <dbReference type="Proteomes" id="UP000279259"/>
    </source>
</evidence>
<dbReference type="GO" id="GO:0006396">
    <property type="term" value="P:RNA processing"/>
    <property type="evidence" value="ECO:0007669"/>
    <property type="project" value="InterPro"/>
</dbReference>
<protein>
    <recommendedName>
        <fullName evidence="2">RNase III domain-containing protein</fullName>
    </recommendedName>
</protein>
<dbReference type="Gene3D" id="1.10.1520.10">
    <property type="entry name" value="Ribonuclease III domain"/>
    <property type="match status" value="1"/>
</dbReference>
<dbReference type="Gene3D" id="3.30.160.20">
    <property type="match status" value="1"/>
</dbReference>
<dbReference type="Pfam" id="PF00636">
    <property type="entry name" value="Ribonuclease_3"/>
    <property type="match status" value="1"/>
</dbReference>
<feature type="compositionally biased region" description="Basic and acidic residues" evidence="1">
    <location>
        <begin position="209"/>
        <end position="226"/>
    </location>
</feature>
<reference evidence="3 4" key="1">
    <citation type="submission" date="2018-11" db="EMBL/GenBank/DDBJ databases">
        <title>Genome sequence of Saitozyma podzolica DSM 27192.</title>
        <authorList>
            <person name="Aliyu H."/>
            <person name="Gorte O."/>
            <person name="Ochsenreither K."/>
        </authorList>
    </citation>
    <scope>NUCLEOTIDE SEQUENCE [LARGE SCALE GENOMIC DNA]</scope>
    <source>
        <strain evidence="3 4">DSM 27192</strain>
    </source>
</reference>
<gene>
    <name evidence="3" type="ORF">EHS25_010174</name>
</gene>
<dbReference type="GO" id="GO:0004525">
    <property type="term" value="F:ribonuclease III activity"/>
    <property type="evidence" value="ECO:0007669"/>
    <property type="project" value="InterPro"/>
</dbReference>
<evidence type="ECO:0000313" key="3">
    <source>
        <dbReference type="EMBL" id="RSH90998.1"/>
    </source>
</evidence>
<dbReference type="STRING" id="1890683.A0A427YIT6"/>
<feature type="region of interest" description="Disordered" evidence="1">
    <location>
        <begin position="184"/>
        <end position="334"/>
    </location>
</feature>
<keyword evidence="4" id="KW-1185">Reference proteome</keyword>
<dbReference type="PROSITE" id="PS50142">
    <property type="entry name" value="RNASE_3_2"/>
    <property type="match status" value="1"/>
</dbReference>
<dbReference type="OrthoDB" id="2392202at2759"/>
<comment type="caution">
    <text evidence="3">The sequence shown here is derived from an EMBL/GenBank/DDBJ whole genome shotgun (WGS) entry which is preliminary data.</text>
</comment>
<dbReference type="CDD" id="cd00048">
    <property type="entry name" value="DSRM_SF"/>
    <property type="match status" value="1"/>
</dbReference>
<feature type="compositionally biased region" description="Acidic residues" evidence="1">
    <location>
        <begin position="185"/>
        <end position="205"/>
    </location>
</feature>
<proteinExistence type="predicted"/>
<name>A0A427YIT6_9TREE</name>
<evidence type="ECO:0000256" key="1">
    <source>
        <dbReference type="SAM" id="MobiDB-lite"/>
    </source>
</evidence>
<dbReference type="AlphaFoldDB" id="A0A427YIT6"/>
<evidence type="ECO:0000259" key="2">
    <source>
        <dbReference type="PROSITE" id="PS50142"/>
    </source>
</evidence>
<dbReference type="SUPFAM" id="SSF69065">
    <property type="entry name" value="RNase III domain-like"/>
    <property type="match status" value="1"/>
</dbReference>
<dbReference type="InterPro" id="IPR000999">
    <property type="entry name" value="RNase_III_dom"/>
</dbReference>
<dbReference type="SMART" id="SM00535">
    <property type="entry name" value="RIBOc"/>
    <property type="match status" value="1"/>
</dbReference>
<dbReference type="EMBL" id="RSCD01000009">
    <property type="protein sequence ID" value="RSH90998.1"/>
    <property type="molecule type" value="Genomic_DNA"/>
</dbReference>
<feature type="compositionally biased region" description="Polar residues" evidence="1">
    <location>
        <begin position="261"/>
        <end position="283"/>
    </location>
</feature>
<dbReference type="Proteomes" id="UP000279259">
    <property type="component" value="Unassembled WGS sequence"/>
</dbReference>
<feature type="domain" description="RNase III" evidence="2">
    <location>
        <begin position="39"/>
        <end position="158"/>
    </location>
</feature>